<dbReference type="AlphaFoldDB" id="A0A085ZEP7"/>
<dbReference type="RefSeq" id="WP_035689609.1">
    <property type="nucleotide sequence ID" value="NZ_JPRL01000003.1"/>
</dbReference>
<protein>
    <submittedName>
        <fullName evidence="1">Uncharacterized protein</fullName>
    </submittedName>
</protein>
<accession>A0A085ZEP7</accession>
<evidence type="ECO:0000313" key="1">
    <source>
        <dbReference type="EMBL" id="KFF02911.1"/>
    </source>
</evidence>
<reference evidence="1 2" key="1">
    <citation type="submission" date="2014-07" db="EMBL/GenBank/DDBJ databases">
        <title>Genome of Flavobacterium reichenbachii LMG 25512.</title>
        <authorList>
            <person name="Stropko S.J."/>
            <person name="Pipes S.E."/>
            <person name="Newman J.D."/>
        </authorList>
    </citation>
    <scope>NUCLEOTIDE SEQUENCE [LARGE SCALE GENOMIC DNA]</scope>
    <source>
        <strain evidence="1 2">LMG 25512</strain>
    </source>
</reference>
<comment type="caution">
    <text evidence="1">The sequence shown here is derived from an EMBL/GenBank/DDBJ whole genome shotgun (WGS) entry which is preliminary data.</text>
</comment>
<keyword evidence="2" id="KW-1185">Reference proteome</keyword>
<evidence type="ECO:0000313" key="2">
    <source>
        <dbReference type="Proteomes" id="UP000028715"/>
    </source>
</evidence>
<name>A0A085ZEP7_9FLAO</name>
<sequence length="79" mass="9725">MEKINILINDIQQFGAESMEQYNRNKEINREQYFKLVERIEELSVNDFNTSEKFEYFLRYWNQDIRKAGRFVISNAFNF</sequence>
<dbReference type="EMBL" id="JPRL01000003">
    <property type="protein sequence ID" value="KFF02911.1"/>
    <property type="molecule type" value="Genomic_DNA"/>
</dbReference>
<gene>
    <name evidence="1" type="ORF">IW19_22400</name>
</gene>
<proteinExistence type="predicted"/>
<dbReference type="OrthoDB" id="9898801at2"/>
<organism evidence="1 2">
    <name type="scientific">Flavobacterium reichenbachii</name>
    <dbReference type="NCBI Taxonomy" id="362418"/>
    <lineage>
        <taxon>Bacteria</taxon>
        <taxon>Pseudomonadati</taxon>
        <taxon>Bacteroidota</taxon>
        <taxon>Flavobacteriia</taxon>
        <taxon>Flavobacteriales</taxon>
        <taxon>Flavobacteriaceae</taxon>
        <taxon>Flavobacterium</taxon>
    </lineage>
</organism>
<dbReference type="STRING" id="362418.IW19_22400"/>
<dbReference type="Proteomes" id="UP000028715">
    <property type="component" value="Unassembled WGS sequence"/>
</dbReference>